<dbReference type="Proteomes" id="UP000601223">
    <property type="component" value="Unassembled WGS sequence"/>
</dbReference>
<dbReference type="GO" id="GO:0031177">
    <property type="term" value="F:phosphopantetheine binding"/>
    <property type="evidence" value="ECO:0007669"/>
    <property type="project" value="InterPro"/>
</dbReference>
<dbReference type="Gene3D" id="3.40.50.720">
    <property type="entry name" value="NAD(P)-binding Rossmann-like Domain"/>
    <property type="match status" value="1"/>
</dbReference>
<evidence type="ECO:0000313" key="8">
    <source>
        <dbReference type="Proteomes" id="UP000601223"/>
    </source>
</evidence>
<dbReference type="InterPro" id="IPR025110">
    <property type="entry name" value="AMP-bd_C"/>
</dbReference>
<dbReference type="InterPro" id="IPR001242">
    <property type="entry name" value="Condensation_dom"/>
</dbReference>
<dbReference type="PANTHER" id="PTHR45527">
    <property type="entry name" value="NONRIBOSOMAL PEPTIDE SYNTHETASE"/>
    <property type="match status" value="1"/>
</dbReference>
<dbReference type="Pfam" id="PF00668">
    <property type="entry name" value="Condensation"/>
    <property type="match status" value="1"/>
</dbReference>
<dbReference type="SMART" id="SM00823">
    <property type="entry name" value="PKS_PP"/>
    <property type="match status" value="1"/>
</dbReference>
<evidence type="ECO:0000313" key="7">
    <source>
        <dbReference type="EMBL" id="GIF84339.1"/>
    </source>
</evidence>
<dbReference type="PIRSF" id="PIRSF001617">
    <property type="entry name" value="Alpha-AR"/>
    <property type="match status" value="1"/>
</dbReference>
<dbReference type="PANTHER" id="PTHR45527:SF1">
    <property type="entry name" value="FATTY ACID SYNTHASE"/>
    <property type="match status" value="1"/>
</dbReference>
<dbReference type="GO" id="GO:0044550">
    <property type="term" value="P:secondary metabolite biosynthetic process"/>
    <property type="evidence" value="ECO:0007669"/>
    <property type="project" value="TreeGrafter"/>
</dbReference>
<dbReference type="InterPro" id="IPR009081">
    <property type="entry name" value="PP-bd_ACP"/>
</dbReference>
<dbReference type="InterPro" id="IPR013120">
    <property type="entry name" value="FAR_NAD-bd"/>
</dbReference>
<feature type="domain" description="Carrier" evidence="6">
    <location>
        <begin position="517"/>
        <end position="591"/>
    </location>
</feature>
<dbReference type="GO" id="GO:0016874">
    <property type="term" value="F:ligase activity"/>
    <property type="evidence" value="ECO:0007669"/>
    <property type="project" value="UniProtKB-KW"/>
</dbReference>
<dbReference type="Pfam" id="PF07993">
    <property type="entry name" value="NAD_binding_4"/>
    <property type="match status" value="1"/>
</dbReference>
<dbReference type="SUPFAM" id="SSF52777">
    <property type="entry name" value="CoA-dependent acyltransferases"/>
    <property type="match status" value="2"/>
</dbReference>
<dbReference type="SUPFAM" id="SSF56801">
    <property type="entry name" value="Acetyl-CoA synthetase-like"/>
    <property type="match status" value="1"/>
</dbReference>
<gene>
    <name evidence="7" type="ORF">Cba03nite_56880</name>
</gene>
<evidence type="ECO:0000256" key="5">
    <source>
        <dbReference type="SAM" id="MobiDB-lite"/>
    </source>
</evidence>
<feature type="region of interest" description="Disordered" evidence="5">
    <location>
        <begin position="119"/>
        <end position="138"/>
    </location>
</feature>
<dbReference type="Gene3D" id="3.30.300.30">
    <property type="match status" value="1"/>
</dbReference>
<comment type="cofactor">
    <cofactor evidence="1">
        <name>pantetheine 4'-phosphate</name>
        <dbReference type="ChEBI" id="CHEBI:47942"/>
    </cofactor>
</comment>
<dbReference type="EMBL" id="BONF01000036">
    <property type="protein sequence ID" value="GIF84339.1"/>
    <property type="molecule type" value="Genomic_DNA"/>
</dbReference>
<accession>A0A8J3JWG2</accession>
<dbReference type="SUPFAM" id="SSF47336">
    <property type="entry name" value="ACP-like"/>
    <property type="match status" value="1"/>
</dbReference>
<evidence type="ECO:0000259" key="6">
    <source>
        <dbReference type="PROSITE" id="PS50075"/>
    </source>
</evidence>
<dbReference type="InterPro" id="IPR036736">
    <property type="entry name" value="ACP-like_sf"/>
</dbReference>
<dbReference type="GO" id="GO:0005737">
    <property type="term" value="C:cytoplasm"/>
    <property type="evidence" value="ECO:0007669"/>
    <property type="project" value="TreeGrafter"/>
</dbReference>
<feature type="compositionally biased region" description="Low complexity" evidence="5">
    <location>
        <begin position="119"/>
        <end position="133"/>
    </location>
</feature>
<dbReference type="PROSITE" id="PS50075">
    <property type="entry name" value="CARRIER"/>
    <property type="match status" value="1"/>
</dbReference>
<keyword evidence="8" id="KW-1185">Reference proteome</keyword>
<keyword evidence="2" id="KW-0596">Phosphopantetheine</keyword>
<dbReference type="InterPro" id="IPR036291">
    <property type="entry name" value="NAD(P)-bd_dom_sf"/>
</dbReference>
<evidence type="ECO:0000256" key="3">
    <source>
        <dbReference type="ARBA" id="ARBA00022553"/>
    </source>
</evidence>
<dbReference type="Gene3D" id="3.30.559.30">
    <property type="entry name" value="Nonribosomal peptide synthetase, condensation domain"/>
    <property type="match status" value="1"/>
</dbReference>
<organism evidence="7 8">
    <name type="scientific">Catellatospora bangladeshensis</name>
    <dbReference type="NCBI Taxonomy" id="310355"/>
    <lineage>
        <taxon>Bacteria</taxon>
        <taxon>Bacillati</taxon>
        <taxon>Actinomycetota</taxon>
        <taxon>Actinomycetes</taxon>
        <taxon>Micromonosporales</taxon>
        <taxon>Micromonosporaceae</taxon>
        <taxon>Catellatospora</taxon>
    </lineage>
</organism>
<protein>
    <recommendedName>
        <fullName evidence="6">Carrier domain-containing protein</fullName>
    </recommendedName>
</protein>
<dbReference type="Pfam" id="PF13193">
    <property type="entry name" value="AMP-binding_C"/>
    <property type="match status" value="1"/>
</dbReference>
<dbReference type="Gene3D" id="3.40.50.980">
    <property type="match status" value="2"/>
</dbReference>
<dbReference type="InterPro" id="IPR006162">
    <property type="entry name" value="Ppantetheine_attach_site"/>
</dbReference>
<proteinExistence type="predicted"/>
<dbReference type="Gene3D" id="1.10.1200.10">
    <property type="entry name" value="ACP-like"/>
    <property type="match status" value="1"/>
</dbReference>
<dbReference type="InterPro" id="IPR020806">
    <property type="entry name" value="PKS_PP-bd"/>
</dbReference>
<dbReference type="GO" id="GO:0043041">
    <property type="term" value="P:amino acid activation for nonribosomal peptide biosynthetic process"/>
    <property type="evidence" value="ECO:0007669"/>
    <property type="project" value="TreeGrafter"/>
</dbReference>
<dbReference type="InterPro" id="IPR045851">
    <property type="entry name" value="AMP-bd_C_sf"/>
</dbReference>
<dbReference type="Pfam" id="PF00550">
    <property type="entry name" value="PP-binding"/>
    <property type="match status" value="1"/>
</dbReference>
<dbReference type="PROSITE" id="PS00012">
    <property type="entry name" value="PHOSPHOPANTETHEINE"/>
    <property type="match status" value="1"/>
</dbReference>
<dbReference type="Pfam" id="PF00501">
    <property type="entry name" value="AMP-binding"/>
    <property type="match status" value="1"/>
</dbReference>
<dbReference type="Gene3D" id="3.30.559.10">
    <property type="entry name" value="Chloramphenicol acetyltransferase-like domain"/>
    <property type="match status" value="1"/>
</dbReference>
<dbReference type="InterPro" id="IPR023213">
    <property type="entry name" value="CAT-like_dom_sf"/>
</dbReference>
<keyword evidence="3" id="KW-0597">Phosphoprotein</keyword>
<name>A0A8J3JWG2_9ACTN</name>
<dbReference type="GO" id="GO:0008610">
    <property type="term" value="P:lipid biosynthetic process"/>
    <property type="evidence" value="ECO:0007669"/>
    <property type="project" value="UniProtKB-ARBA"/>
</dbReference>
<dbReference type="InterPro" id="IPR020845">
    <property type="entry name" value="AMP-binding_CS"/>
</dbReference>
<dbReference type="RefSeq" id="WP_203752475.1">
    <property type="nucleotide sequence ID" value="NZ_BONF01000036.1"/>
</dbReference>
<comment type="caution">
    <text evidence="7">The sequence shown here is derived from an EMBL/GenBank/DDBJ whole genome shotgun (WGS) entry which is preliminary data.</text>
</comment>
<keyword evidence="4" id="KW-0436">Ligase</keyword>
<dbReference type="PROSITE" id="PS00455">
    <property type="entry name" value="AMP_BINDING"/>
    <property type="match status" value="1"/>
</dbReference>
<dbReference type="CDD" id="cd05930">
    <property type="entry name" value="A_NRPS"/>
    <property type="match status" value="1"/>
</dbReference>
<sequence>MLTGLLRAHAHAHPDRTAVVAGPGRVTYRELDDRVTGTARLLHEHGIGPGRLVGVYLDRTPDAVVAMLAALRAGAAYTVVDPTEPVGESAARLAAADPDVVLAAPCHAGEFTGLGLPVAQPQTGPHPQTGPAPEATAGEHDPAYVLYTSGSTGVPKGVVVSHANIRHYTESLLDRLAITEPLAYAHVTTLAADLGNTCVFLALWTGGTLHLVDDATRRDPQALRRYLRAERIDVLKTTPSHWAAVLPGFDDDAQAGPALRMLVLGGELLSLPLARRVLASGTARTLVNHYGPTETTVGVACHVLDSPAHVDGLGDAASVPIGRPLGANRLFVRTADGRFRERDATGELYVAGPSVALGYRGDDAATAAAFTRDLEQAHPGAGRAYRTGDRVRISADGVLEFLGRGDRQVKIKGYRVELGHVENGLRRLPAVADAVVVHRADRRPALVAAVVTDSRRHGPRPDVHRQLRQVLPPYLVPDRIEFFDAFPRNDNGKTDHGTLRELIETRLARGAAPPAAPPADPVLADVRAAWQRALGHQAFGADDDFTAAGGNSIDAITVIGNLQALGYHVSAAAFLAAPTPAALAARLRAAAHRDAPGPARPPAADDGTALSPAQSWFFAQDFAQPDRWNQALLLDIDAGVRVPELAAAVRDVLTMHPMLRTAFRPHGPGGRARRREVRPPQDVFTSTALPAGEEAAAGHIEQIAGDRQAELSIADGTVFKAHLFRSDTQAHLLLLCHHLSVDAVSWRILVDDLSRCYDERSRGGEPRLRQSAPGFGAWATHLRDNADRLRPDLAYWDGLDRLPAYPATAADGDNLEQDAQAVWFALSPAETDAMTGTAANWAGGAAPHVMLLGALAHALADLHGTDEVVLDVESHGRAALDETIDIARTVGWFTSTFPVRLAVTAGDLAATTKSAAAALDGVPRLGVAYGLHGLPRRTDVCFNHLGSLPLPHTDDLRPVVSRHAVGPVRGPGNDRVHGLKVTARISDGRLVVDLSFSARRHDPERMRALARAMRACLLDACGLPDSAAPLVTERGSSTGLLVQVPSALLGEPPAATVRAYRRVLLTGATGFIGAHLLHLLLTRTEARITCLVREKAGTTPLQRLRDAYAWHIPGEGLDRYAGRIEVLAADLSEPDLGLAPAEHARLSRDVEAIYHLAADTRLFGERDTFAAHNVGSVRALVRLAATGRPKDLHHVSTLAVCGSGPDGDPAGFCEDSLDIGQRFLNEYERSKYDAERVVRDFAAQGGAGFVYRTGNVTGHSVTGRFQRNGGDSRLVQLLRACVRLGRVPRLGPQTLALSPVDVVAAGILEISRCARIPGGTFHVDTAHHVRYTDVFAALRDLGCELDEDDAPGFADLFEPHLSGGDPAVLLAHFWAGRPERNVRYDHSRTRRTLAALGVEFPVLTRDWLVRHLDGLQRQGELVPPARTGAAHG</sequence>
<reference evidence="7 8" key="1">
    <citation type="submission" date="2021-01" db="EMBL/GenBank/DDBJ databases">
        <title>Whole genome shotgun sequence of Catellatospora bangladeshensis NBRC 107357.</title>
        <authorList>
            <person name="Komaki H."/>
            <person name="Tamura T."/>
        </authorList>
    </citation>
    <scope>NUCLEOTIDE SEQUENCE [LARGE SCALE GENOMIC DNA]</scope>
    <source>
        <strain evidence="7 8">NBRC 107357</strain>
    </source>
</reference>
<dbReference type="InterPro" id="IPR010071">
    <property type="entry name" value="AA_adenyl_dom"/>
</dbReference>
<evidence type="ECO:0000256" key="4">
    <source>
        <dbReference type="ARBA" id="ARBA00022598"/>
    </source>
</evidence>
<dbReference type="Gene3D" id="2.30.38.10">
    <property type="entry name" value="Luciferase, Domain 3"/>
    <property type="match status" value="1"/>
</dbReference>
<dbReference type="NCBIfam" id="TIGR01733">
    <property type="entry name" value="AA-adenyl-dom"/>
    <property type="match status" value="1"/>
</dbReference>
<evidence type="ECO:0000256" key="1">
    <source>
        <dbReference type="ARBA" id="ARBA00001957"/>
    </source>
</evidence>
<evidence type="ECO:0000256" key="2">
    <source>
        <dbReference type="ARBA" id="ARBA00022450"/>
    </source>
</evidence>
<dbReference type="SUPFAM" id="SSF51735">
    <property type="entry name" value="NAD(P)-binding Rossmann-fold domains"/>
    <property type="match status" value="1"/>
</dbReference>
<dbReference type="InterPro" id="IPR000873">
    <property type="entry name" value="AMP-dep_synth/lig_dom"/>
</dbReference>